<dbReference type="Pfam" id="PF21530">
    <property type="entry name" value="Pif1_2B_dom"/>
    <property type="match status" value="1"/>
</dbReference>
<reference evidence="2 3" key="1">
    <citation type="journal article" date="2017" name="Nature">
        <title>The Apostasia genome and the evolution of orchids.</title>
        <authorList>
            <person name="Zhang G.Q."/>
            <person name="Liu K.W."/>
            <person name="Li Z."/>
            <person name="Lohaus R."/>
            <person name="Hsiao Y.Y."/>
            <person name="Niu S.C."/>
            <person name="Wang J.Y."/>
            <person name="Lin Y.C."/>
            <person name="Xu Q."/>
            <person name="Chen L.J."/>
            <person name="Yoshida K."/>
            <person name="Fujiwara S."/>
            <person name="Wang Z.W."/>
            <person name="Zhang Y.Q."/>
            <person name="Mitsuda N."/>
            <person name="Wang M."/>
            <person name="Liu G.H."/>
            <person name="Pecoraro L."/>
            <person name="Huang H.X."/>
            <person name="Xiao X.J."/>
            <person name="Lin M."/>
            <person name="Wu X.Y."/>
            <person name="Wu W.L."/>
            <person name="Chen Y.Y."/>
            <person name="Chang S.B."/>
            <person name="Sakamoto S."/>
            <person name="Ohme-Takagi M."/>
            <person name="Yagi M."/>
            <person name="Zeng S.J."/>
            <person name="Shen C.Y."/>
            <person name="Yeh C.M."/>
            <person name="Luo Y.B."/>
            <person name="Tsai W.C."/>
            <person name="Van de Peer Y."/>
            <person name="Liu Z.J."/>
        </authorList>
    </citation>
    <scope>NUCLEOTIDE SEQUENCE [LARGE SCALE GENOMIC DNA]</scope>
    <source>
        <strain evidence="3">cv. Shenzhen</strain>
        <tissue evidence="2">Stem</tissue>
    </source>
</reference>
<dbReference type="Proteomes" id="UP000236161">
    <property type="component" value="Unassembled WGS sequence"/>
</dbReference>
<evidence type="ECO:0000313" key="2">
    <source>
        <dbReference type="EMBL" id="PKA48576.1"/>
    </source>
</evidence>
<feature type="domain" description="DNA helicase Pif1-like 2B" evidence="1">
    <location>
        <begin position="1"/>
        <end position="22"/>
    </location>
</feature>
<keyword evidence="2" id="KW-0067">ATP-binding</keyword>
<keyword evidence="2" id="KW-0378">Hydrolase</keyword>
<dbReference type="STRING" id="1088818.A0A2H9ZZ70"/>
<dbReference type="GO" id="GO:0005657">
    <property type="term" value="C:replication fork"/>
    <property type="evidence" value="ECO:0007669"/>
    <property type="project" value="TreeGrafter"/>
</dbReference>
<evidence type="ECO:0000313" key="3">
    <source>
        <dbReference type="Proteomes" id="UP000236161"/>
    </source>
</evidence>
<accession>A0A2H9ZZ70</accession>
<protein>
    <submittedName>
        <fullName evidence="2">ATP-dependent DNA helicase PIF1</fullName>
        <ecNumber evidence="2">3.6.4.12</ecNumber>
    </submittedName>
</protein>
<gene>
    <name evidence="2" type="ORF">AXF42_Ash017475</name>
</gene>
<keyword evidence="3" id="KW-1185">Reference proteome</keyword>
<proteinExistence type="predicted"/>
<dbReference type="PANTHER" id="PTHR23274:SF53">
    <property type="entry name" value="ATP-DEPENDENT DNA HELICASE"/>
    <property type="match status" value="1"/>
</dbReference>
<sequence length="66" mass="7631">MLLRNLDQTNELCNETRLIVTRIEDRVIEAEIITGTNIGEKVIIPRIILTNSKSDLPFIQLLIYHL</sequence>
<dbReference type="AlphaFoldDB" id="A0A2H9ZZ70"/>
<evidence type="ECO:0000259" key="1">
    <source>
        <dbReference type="Pfam" id="PF21530"/>
    </source>
</evidence>
<name>A0A2H9ZZ70_9ASPA</name>
<dbReference type="EMBL" id="KZ452313">
    <property type="protein sequence ID" value="PKA48576.1"/>
    <property type="molecule type" value="Genomic_DNA"/>
</dbReference>
<dbReference type="PANTHER" id="PTHR23274">
    <property type="entry name" value="DNA HELICASE-RELATED"/>
    <property type="match status" value="1"/>
</dbReference>
<dbReference type="GO" id="GO:0016787">
    <property type="term" value="F:hydrolase activity"/>
    <property type="evidence" value="ECO:0007669"/>
    <property type="project" value="UniProtKB-KW"/>
</dbReference>
<dbReference type="EC" id="3.6.4.12" evidence="2"/>
<dbReference type="OrthoDB" id="1920387at2759"/>
<keyword evidence="2" id="KW-0347">Helicase</keyword>
<organism evidence="2 3">
    <name type="scientific">Apostasia shenzhenica</name>
    <dbReference type="NCBI Taxonomy" id="1088818"/>
    <lineage>
        <taxon>Eukaryota</taxon>
        <taxon>Viridiplantae</taxon>
        <taxon>Streptophyta</taxon>
        <taxon>Embryophyta</taxon>
        <taxon>Tracheophyta</taxon>
        <taxon>Spermatophyta</taxon>
        <taxon>Magnoliopsida</taxon>
        <taxon>Liliopsida</taxon>
        <taxon>Asparagales</taxon>
        <taxon>Orchidaceae</taxon>
        <taxon>Apostasioideae</taxon>
        <taxon>Apostasia</taxon>
    </lineage>
</organism>
<dbReference type="GO" id="GO:0006260">
    <property type="term" value="P:DNA replication"/>
    <property type="evidence" value="ECO:0007669"/>
    <property type="project" value="TreeGrafter"/>
</dbReference>
<dbReference type="GO" id="GO:0003678">
    <property type="term" value="F:DNA helicase activity"/>
    <property type="evidence" value="ECO:0007669"/>
    <property type="project" value="UniProtKB-EC"/>
</dbReference>
<dbReference type="InterPro" id="IPR049163">
    <property type="entry name" value="Pif1-like_2B_dom"/>
</dbReference>
<keyword evidence="2" id="KW-0547">Nucleotide-binding</keyword>